<evidence type="ECO:0000313" key="2">
    <source>
        <dbReference type="Proteomes" id="UP000839052"/>
    </source>
</evidence>
<reference evidence="1 2" key="1">
    <citation type="submission" date="2021-10" db="EMBL/GenBank/DDBJ databases">
        <authorList>
            <person name="Koch H."/>
        </authorList>
    </citation>
    <scope>NUCLEOTIDE SEQUENCE [LARGE SCALE GENOMIC DNA]</scope>
    <source>
        <strain evidence="1">6680</strain>
    </source>
</reference>
<organism evidence="1 2">
    <name type="scientific">Candidatus Nitrotoga arctica</name>
    <dbReference type="NCBI Taxonomy" id="453162"/>
    <lineage>
        <taxon>Bacteria</taxon>
        <taxon>Pseudomonadati</taxon>
        <taxon>Pseudomonadota</taxon>
        <taxon>Betaproteobacteria</taxon>
        <taxon>Nitrosomonadales</taxon>
        <taxon>Gallionellaceae</taxon>
        <taxon>Candidatus Nitrotoga</taxon>
    </lineage>
</organism>
<gene>
    <name evidence="1" type="ORF">NTG6680_1675</name>
</gene>
<evidence type="ECO:0000313" key="1">
    <source>
        <dbReference type="EMBL" id="CAG9932928.1"/>
    </source>
</evidence>
<proteinExistence type="predicted"/>
<dbReference type="Proteomes" id="UP000839052">
    <property type="component" value="Chromosome"/>
</dbReference>
<sequence>MNPPPIKKVLRNSLLRNTFKVRLLILENVKKLANSPEIRQLLKSSLTVSVAYV</sequence>
<protein>
    <submittedName>
        <fullName evidence="1">Uncharacterized protein</fullName>
    </submittedName>
</protein>
<dbReference type="EMBL" id="OU912926">
    <property type="protein sequence ID" value="CAG9932928.1"/>
    <property type="molecule type" value="Genomic_DNA"/>
</dbReference>
<accession>A0ABN8AQL3</accession>
<name>A0ABN8AQL3_9PROT</name>
<keyword evidence="2" id="KW-1185">Reference proteome</keyword>